<organism evidence="1 2">
    <name type="scientific">Photobacterium damselae</name>
    <dbReference type="NCBI Taxonomy" id="38293"/>
    <lineage>
        <taxon>Bacteria</taxon>
        <taxon>Pseudomonadati</taxon>
        <taxon>Pseudomonadota</taxon>
        <taxon>Gammaproteobacteria</taxon>
        <taxon>Vibrionales</taxon>
        <taxon>Vibrionaceae</taxon>
        <taxon>Photobacterium</taxon>
    </lineage>
</organism>
<dbReference type="AlphaFoldDB" id="A0A2T3QIQ8"/>
<dbReference type="OrthoDB" id="5827570at2"/>
<name>A0A2T3QIQ8_PHODM</name>
<evidence type="ECO:0000313" key="1">
    <source>
        <dbReference type="EMBL" id="SPY44164.1"/>
    </source>
</evidence>
<sequence length="251" mass="29383">MTNYDLYLQTVDRLNDKLTDLFKFVYWQPTDNELTIDPLFVDEAGCPIQKLKVSVCRAQNIHMTSDFFKAYWLRGLARIAPLRQAVFNRHLYYWLTQSVQQFPFHLLSSSLLTNLSDDETYPFPSLIRRENSHLPCWVLARQNDEYLISIIESRTGQLYTASWVKDPDLIEDSKWFEAQVIDSVLDSSSKIEVIYQELIEEFKEQRLEDDVDLQDILHAPSLKKVSSLASVGLVFVIVIAFFIFFKYQLGF</sequence>
<evidence type="ECO:0000313" key="2">
    <source>
        <dbReference type="Proteomes" id="UP000251647"/>
    </source>
</evidence>
<reference evidence="1 2" key="1">
    <citation type="submission" date="2018-06" db="EMBL/GenBank/DDBJ databases">
        <authorList>
            <consortium name="Pathogen Informatics"/>
            <person name="Doyle S."/>
        </authorList>
    </citation>
    <scope>NUCLEOTIDE SEQUENCE [LARGE SCALE GENOMIC DNA]</scope>
    <source>
        <strain evidence="1 2">NCTC11647</strain>
    </source>
</reference>
<dbReference type="EMBL" id="UATL01000005">
    <property type="protein sequence ID" value="SPY44164.1"/>
    <property type="molecule type" value="Genomic_DNA"/>
</dbReference>
<protein>
    <submittedName>
        <fullName evidence="1">Uncharacterized protein</fullName>
    </submittedName>
</protein>
<accession>A0A2T3QIQ8</accession>
<dbReference type="Proteomes" id="UP000251647">
    <property type="component" value="Unassembled WGS sequence"/>
</dbReference>
<gene>
    <name evidence="1" type="ORF">NCTC11647_03101</name>
</gene>
<proteinExistence type="predicted"/>
<dbReference type="RefSeq" id="WP_005306017.1">
    <property type="nucleotide sequence ID" value="NZ_PYOG01000014.1"/>
</dbReference>